<reference evidence="2 3" key="1">
    <citation type="journal article" date="2019" name="Int. J. Syst. Evol. Microbiol.">
        <title>The Global Catalogue of Microorganisms (GCM) 10K type strain sequencing project: providing services to taxonomists for standard genome sequencing and annotation.</title>
        <authorList>
            <consortium name="The Broad Institute Genomics Platform"/>
            <consortium name="The Broad Institute Genome Sequencing Center for Infectious Disease"/>
            <person name="Wu L."/>
            <person name="Ma J."/>
        </authorList>
    </citation>
    <scope>NUCLEOTIDE SEQUENCE [LARGE SCALE GENOMIC DNA]</scope>
    <source>
        <strain evidence="2 3">GX21</strain>
    </source>
</reference>
<sequence>MAQSQLWSVLSIAPTTILVAAGAVSIVVLVGTRRRLGPDADWVEVIRATALPMLDPAIERLLGGVGSAYEIAPAEYVGLLQASPEEVERMLWQAGCRRNVLSATKTTPDGRRQLGAWVYRNPADVGRQMQVDVLLFAGPNDTTLVAAHHEYSSSLRWLTEDPSVLVKHYAGETYDPHAGAAILQRAILPDARWVE</sequence>
<keyword evidence="1" id="KW-0472">Membrane</keyword>
<keyword evidence="3" id="KW-1185">Reference proteome</keyword>
<dbReference type="EMBL" id="JBHTAT010000001">
    <property type="protein sequence ID" value="MFC7253753.1"/>
    <property type="molecule type" value="Genomic_DNA"/>
</dbReference>
<comment type="caution">
    <text evidence="2">The sequence shown here is derived from an EMBL/GenBank/DDBJ whole genome shotgun (WGS) entry which is preliminary data.</text>
</comment>
<name>A0ABD5ZT13_9EURY</name>
<keyword evidence="1" id="KW-1133">Transmembrane helix</keyword>
<evidence type="ECO:0008006" key="4">
    <source>
        <dbReference type="Google" id="ProtNLM"/>
    </source>
</evidence>
<protein>
    <recommendedName>
        <fullName evidence="4">Restriction endonuclease</fullName>
    </recommendedName>
</protein>
<evidence type="ECO:0000313" key="3">
    <source>
        <dbReference type="Proteomes" id="UP001596434"/>
    </source>
</evidence>
<dbReference type="AlphaFoldDB" id="A0ABD5ZT13"/>
<gene>
    <name evidence="2" type="ORF">ACFQKE_00250</name>
</gene>
<accession>A0ABD5ZT13</accession>
<evidence type="ECO:0000313" key="2">
    <source>
        <dbReference type="EMBL" id="MFC7253753.1"/>
    </source>
</evidence>
<organism evidence="2 3">
    <name type="scientific">Haloplanus litoreus</name>
    <dbReference type="NCBI Taxonomy" id="767515"/>
    <lineage>
        <taxon>Archaea</taxon>
        <taxon>Methanobacteriati</taxon>
        <taxon>Methanobacteriota</taxon>
        <taxon>Stenosarchaea group</taxon>
        <taxon>Halobacteria</taxon>
        <taxon>Halobacteriales</taxon>
        <taxon>Haloferacaceae</taxon>
        <taxon>Haloplanus</taxon>
    </lineage>
</organism>
<dbReference type="RefSeq" id="WP_379701784.1">
    <property type="nucleotide sequence ID" value="NZ_JBHTAT010000001.1"/>
</dbReference>
<proteinExistence type="predicted"/>
<dbReference type="GeneID" id="96952035"/>
<dbReference type="Proteomes" id="UP001596434">
    <property type="component" value="Unassembled WGS sequence"/>
</dbReference>
<keyword evidence="1" id="KW-0812">Transmembrane</keyword>
<feature type="transmembrane region" description="Helical" evidence="1">
    <location>
        <begin position="6"/>
        <end position="30"/>
    </location>
</feature>
<evidence type="ECO:0000256" key="1">
    <source>
        <dbReference type="SAM" id="Phobius"/>
    </source>
</evidence>